<dbReference type="AlphaFoldDB" id="A0A513QBW0"/>
<accession>A0A513QBW0</accession>
<feature type="chain" id="PRO_5022034837" evidence="1">
    <location>
        <begin position="27"/>
        <end position="103"/>
    </location>
</feature>
<gene>
    <name evidence="2" type="primary">RALFL7</name>
</gene>
<organism evidence="2">
    <name type="scientific">Taraxacum kok-saghyz</name>
    <name type="common">Russian dandelion</name>
    <dbReference type="NCBI Taxonomy" id="333970"/>
    <lineage>
        <taxon>Eukaryota</taxon>
        <taxon>Viridiplantae</taxon>
        <taxon>Streptophyta</taxon>
        <taxon>Embryophyta</taxon>
        <taxon>Tracheophyta</taxon>
        <taxon>Spermatophyta</taxon>
        <taxon>Magnoliopsida</taxon>
        <taxon>eudicotyledons</taxon>
        <taxon>Gunneridae</taxon>
        <taxon>Pentapetalae</taxon>
        <taxon>asterids</taxon>
        <taxon>campanulids</taxon>
        <taxon>Asterales</taxon>
        <taxon>Asteraceae</taxon>
        <taxon>Cichorioideae</taxon>
        <taxon>Cichorieae</taxon>
        <taxon>Crepidinae</taxon>
        <taxon>Taraxacum</taxon>
    </lineage>
</organism>
<evidence type="ECO:0000256" key="1">
    <source>
        <dbReference type="SAM" id="SignalP"/>
    </source>
</evidence>
<reference evidence="2" key="1">
    <citation type="journal article" date="2019" name="PLoS ONE">
        <title>Loss of function mutation of the Rapid Alkalinization Factor (RALF1)-like peptide in the dandelion Taraxacum koksaghyz entails a high-biomass taproot phenotype.</title>
        <authorList>
            <person name="Wieghaus A."/>
            <person name="Prufer D."/>
            <person name="Schulze Gronover C."/>
        </authorList>
    </citation>
    <scope>NUCLEOTIDE SEQUENCE</scope>
</reference>
<protein>
    <submittedName>
        <fullName evidence="2">Rapid alkalization factor-like peptide 7</fullName>
    </submittedName>
</protein>
<evidence type="ECO:0000313" key="2">
    <source>
        <dbReference type="EMBL" id="QBJ05436.1"/>
    </source>
</evidence>
<name>A0A513QBW0_TARKO</name>
<feature type="signal peptide" evidence="1">
    <location>
        <begin position="1"/>
        <end position="26"/>
    </location>
</feature>
<dbReference type="EMBL" id="MG872320">
    <property type="protein sequence ID" value="QBJ05436.1"/>
    <property type="molecule type" value="mRNA"/>
</dbReference>
<keyword evidence="1" id="KW-0732">Signal</keyword>
<sequence length="103" mass="11493">MAARSRYFILFTCLIFLLSIINQSDAGFASPCNSTIAGECTTLLEDAEEFLMDAEEHRRILAQNRFIIDRSLQKGAVCSTNDCPGLFNVKNRRGCVKTCDKGH</sequence>
<proteinExistence type="evidence at transcript level"/>